<evidence type="ECO:0000256" key="5">
    <source>
        <dbReference type="ARBA" id="ARBA00023004"/>
    </source>
</evidence>
<dbReference type="PANTHER" id="PTHR10134">
    <property type="entry name" value="CYTOCHROME B-C1 COMPLEX SUBUNIT RIESKE, MITOCHONDRIAL"/>
    <property type="match status" value="1"/>
</dbReference>
<dbReference type="PROSITE" id="PS51257">
    <property type="entry name" value="PROKAR_LIPOPROTEIN"/>
    <property type="match status" value="1"/>
</dbReference>
<evidence type="ECO:0000256" key="6">
    <source>
        <dbReference type="ARBA" id="ARBA00023014"/>
    </source>
</evidence>
<dbReference type="InterPro" id="IPR006311">
    <property type="entry name" value="TAT_signal"/>
</dbReference>
<evidence type="ECO:0000256" key="3">
    <source>
        <dbReference type="ARBA" id="ARBA00022714"/>
    </source>
</evidence>
<dbReference type="PROSITE" id="PS51296">
    <property type="entry name" value="RIESKE"/>
    <property type="match status" value="1"/>
</dbReference>
<feature type="region of interest" description="Disordered" evidence="10">
    <location>
        <begin position="22"/>
        <end position="62"/>
    </location>
</feature>
<feature type="region of interest" description="Disordered" evidence="10">
    <location>
        <begin position="119"/>
        <end position="144"/>
    </location>
</feature>
<dbReference type="PROSITE" id="PS51318">
    <property type="entry name" value="TAT"/>
    <property type="match status" value="1"/>
</dbReference>
<evidence type="ECO:0000256" key="10">
    <source>
        <dbReference type="SAM" id="MobiDB-lite"/>
    </source>
</evidence>
<dbReference type="InterPro" id="IPR014349">
    <property type="entry name" value="Rieske_Fe-S_prot"/>
</dbReference>
<keyword evidence="4" id="KW-0479">Metal-binding</keyword>
<evidence type="ECO:0000313" key="12">
    <source>
        <dbReference type="EMBL" id="UYQ61352.1"/>
    </source>
</evidence>
<dbReference type="InterPro" id="IPR005805">
    <property type="entry name" value="Rieske_Fe-S_prot_C"/>
</dbReference>
<evidence type="ECO:0000256" key="2">
    <source>
        <dbReference type="ARBA" id="ARBA00015816"/>
    </source>
</evidence>
<dbReference type="InterPro" id="IPR017941">
    <property type="entry name" value="Rieske_2Fe-2S"/>
</dbReference>
<dbReference type="EMBL" id="CP107567">
    <property type="protein sequence ID" value="UYQ61352.1"/>
    <property type="molecule type" value="Genomic_DNA"/>
</dbReference>
<evidence type="ECO:0000256" key="8">
    <source>
        <dbReference type="ARBA" id="ARBA00029586"/>
    </source>
</evidence>
<proteinExistence type="predicted"/>
<dbReference type="CDD" id="cd03467">
    <property type="entry name" value="Rieske"/>
    <property type="match status" value="1"/>
</dbReference>
<dbReference type="RefSeq" id="WP_264242563.1">
    <property type="nucleotide sequence ID" value="NZ_CP107567.1"/>
</dbReference>
<evidence type="ECO:0000259" key="11">
    <source>
        <dbReference type="PROSITE" id="PS51296"/>
    </source>
</evidence>
<dbReference type="Pfam" id="PF00355">
    <property type="entry name" value="Rieske"/>
    <property type="match status" value="1"/>
</dbReference>
<accession>A0ABY6I656</accession>
<dbReference type="SUPFAM" id="SSF50022">
    <property type="entry name" value="ISP domain"/>
    <property type="match status" value="1"/>
</dbReference>
<protein>
    <recommendedName>
        <fullName evidence="2">Cytochrome bc1 complex Rieske iron-sulfur subunit</fullName>
    </recommendedName>
    <alternativeName>
        <fullName evidence="8">Cytochrome bc1 reductase complex subunit QcrA</fullName>
    </alternativeName>
</protein>
<evidence type="ECO:0000256" key="9">
    <source>
        <dbReference type="ARBA" id="ARBA00034078"/>
    </source>
</evidence>
<dbReference type="InterPro" id="IPR036922">
    <property type="entry name" value="Rieske_2Fe-2S_sf"/>
</dbReference>
<keyword evidence="13" id="KW-1185">Reference proteome</keyword>
<reference evidence="12" key="1">
    <citation type="submission" date="2022-10" db="EMBL/GenBank/DDBJ databases">
        <title>Cytochrome P450 Catalyzes Benzene Ring Formation in the Biosynthesis of Trialkyl-Substituted Aromatic Polyketides.</title>
        <authorList>
            <person name="Zhao E."/>
            <person name="Ge H."/>
        </authorList>
    </citation>
    <scope>NUCLEOTIDE SEQUENCE</scope>
    <source>
        <strain evidence="12">NA0869</strain>
    </source>
</reference>
<evidence type="ECO:0000256" key="4">
    <source>
        <dbReference type="ARBA" id="ARBA00022723"/>
    </source>
</evidence>
<name>A0ABY6I656_STRPE</name>
<dbReference type="Gene3D" id="2.102.10.10">
    <property type="entry name" value="Rieske [2Fe-2S] iron-sulphur domain"/>
    <property type="match status" value="1"/>
</dbReference>
<organism evidence="12 13">
    <name type="scientific">Streptomyces peucetius</name>
    <dbReference type="NCBI Taxonomy" id="1950"/>
    <lineage>
        <taxon>Bacteria</taxon>
        <taxon>Bacillati</taxon>
        <taxon>Actinomycetota</taxon>
        <taxon>Actinomycetes</taxon>
        <taxon>Kitasatosporales</taxon>
        <taxon>Streptomycetaceae</taxon>
        <taxon>Streptomyces</taxon>
    </lineage>
</organism>
<keyword evidence="5" id="KW-0408">Iron</keyword>
<keyword evidence="7" id="KW-1015">Disulfide bond</keyword>
<keyword evidence="3" id="KW-0001">2Fe-2S</keyword>
<evidence type="ECO:0000256" key="7">
    <source>
        <dbReference type="ARBA" id="ARBA00023157"/>
    </source>
</evidence>
<comment type="cofactor">
    <cofactor evidence="9">
        <name>[2Fe-2S] cluster</name>
        <dbReference type="ChEBI" id="CHEBI:190135"/>
    </cofactor>
</comment>
<evidence type="ECO:0000313" key="13">
    <source>
        <dbReference type="Proteomes" id="UP001163878"/>
    </source>
</evidence>
<comment type="function">
    <text evidence="1">Iron-sulfur subunit of the cytochrome bc1 complex, an essential component of the respiratory electron transport chain required for ATP synthesis. The bc1 complex catalyzes the oxidation of menaquinol and the reduction of cytochrome c in the respiratory chain. The bc1 complex operates through a Q-cycle mechanism that couples electron transfer to generation of the proton gradient that drives ATP synthesis.</text>
</comment>
<evidence type="ECO:0000256" key="1">
    <source>
        <dbReference type="ARBA" id="ARBA00002494"/>
    </source>
</evidence>
<sequence>MDTRRRTVLAAGAAGAAALVAGCGDGGGGEDPATRPPAPKEDGGTPSPADEELTSTGEIPVGGGRVFADRKVVVTQPEAGDFKAFSAVCTHQGCTVANVSDGTINCLCHSSKFQIDDGSVASGPATKPLPAQPITVSGDSIRVD</sequence>
<feature type="domain" description="Rieske" evidence="11">
    <location>
        <begin position="51"/>
        <end position="143"/>
    </location>
</feature>
<gene>
    <name evidence="12" type="ORF">OGH68_07600</name>
</gene>
<dbReference type="Proteomes" id="UP001163878">
    <property type="component" value="Chromosome"/>
</dbReference>
<keyword evidence="6" id="KW-0411">Iron-sulfur</keyword>
<dbReference type="PRINTS" id="PR00162">
    <property type="entry name" value="RIESKE"/>
</dbReference>